<evidence type="ECO:0000313" key="1">
    <source>
        <dbReference type="EMBL" id="CAG8571521.1"/>
    </source>
</evidence>
<comment type="caution">
    <text evidence="1">The sequence shown here is derived from an EMBL/GenBank/DDBJ whole genome shotgun (WGS) entry which is preliminary data.</text>
</comment>
<accession>A0A9N9BQ74</accession>
<dbReference type="Proteomes" id="UP000789831">
    <property type="component" value="Unassembled WGS sequence"/>
</dbReference>
<dbReference type="EMBL" id="CAJVPL010001445">
    <property type="protein sequence ID" value="CAG8571521.1"/>
    <property type="molecule type" value="Genomic_DNA"/>
</dbReference>
<reference evidence="1" key="1">
    <citation type="submission" date="2021-06" db="EMBL/GenBank/DDBJ databases">
        <authorList>
            <person name="Kallberg Y."/>
            <person name="Tangrot J."/>
            <person name="Rosling A."/>
        </authorList>
    </citation>
    <scope>NUCLEOTIDE SEQUENCE</scope>
    <source>
        <strain evidence="1">MT106</strain>
    </source>
</reference>
<sequence length="434" mass="51000">MQPDSTRNLPFNSEILDHSTTKDLHFEILCEQISIDLDIHNLKPTAQLISVVETALNSKTPIEKLENVYNNFGHLIPTKVIIGNKLKRIVCFPENQFDEKIKGHEFVKFSEKENELLKSWREDIRPFDSSYMLAMDCMPVEISRIPDWLEYNKRNKLDWRIIKLFTVPLHKILDIAQQKKIEYLYQKQDCILMIGKNLIADYDAGYLQIEFESVLKSANYHLFGVLVDSDNAKLTDVFVRFSLKTVLGFSVSWHDFRKNYNQKIDELNIECENRAYFLQWILIGSPIEIGYTDPAYRHLTIKFGVEKIKLTLDNVIELANSEDIPPAKTWIANINIDKVIFPQRNLILFDTECDFAPSIFFFNSKIVSWREYGLIRMHLKTMNEEDYEFIEEYKGLEVRIRYCVLFFENESLVDSVLWNTLGHLLPDQPVITFQ</sequence>
<proteinExistence type="predicted"/>
<dbReference type="OrthoDB" id="2338404at2759"/>
<organism evidence="1 2">
    <name type="scientific">Ambispora gerdemannii</name>
    <dbReference type="NCBI Taxonomy" id="144530"/>
    <lineage>
        <taxon>Eukaryota</taxon>
        <taxon>Fungi</taxon>
        <taxon>Fungi incertae sedis</taxon>
        <taxon>Mucoromycota</taxon>
        <taxon>Glomeromycotina</taxon>
        <taxon>Glomeromycetes</taxon>
        <taxon>Archaeosporales</taxon>
        <taxon>Ambisporaceae</taxon>
        <taxon>Ambispora</taxon>
    </lineage>
</organism>
<name>A0A9N9BQ74_9GLOM</name>
<evidence type="ECO:0000313" key="2">
    <source>
        <dbReference type="Proteomes" id="UP000789831"/>
    </source>
</evidence>
<keyword evidence="2" id="KW-1185">Reference proteome</keyword>
<gene>
    <name evidence="1" type="ORF">AGERDE_LOCUS7661</name>
</gene>
<dbReference type="AlphaFoldDB" id="A0A9N9BQ74"/>
<protein>
    <submittedName>
        <fullName evidence="1">6291_t:CDS:1</fullName>
    </submittedName>
</protein>